<dbReference type="EMBL" id="JAEAOA010001246">
    <property type="protein sequence ID" value="KAK3600809.1"/>
    <property type="molecule type" value="Genomic_DNA"/>
</dbReference>
<dbReference type="PROSITE" id="PS50871">
    <property type="entry name" value="C1Q"/>
    <property type="match status" value="1"/>
</dbReference>
<dbReference type="SMART" id="SM00110">
    <property type="entry name" value="C1Q"/>
    <property type="match status" value="1"/>
</dbReference>
<evidence type="ECO:0000259" key="5">
    <source>
        <dbReference type="PROSITE" id="PS50871"/>
    </source>
</evidence>
<dbReference type="AlphaFoldDB" id="A0AAE0W4J0"/>
<comment type="subcellular location">
    <subcellularLocation>
        <location evidence="1">Secreted</location>
    </subcellularLocation>
</comment>
<dbReference type="InterPro" id="IPR008983">
    <property type="entry name" value="Tumour_necrosis_fac-like_dom"/>
</dbReference>
<keyword evidence="3 4" id="KW-0732">Signal</keyword>
<dbReference type="PANTHER" id="PTHR22923">
    <property type="entry name" value="CEREBELLIN-RELATED"/>
    <property type="match status" value="1"/>
</dbReference>
<feature type="signal peptide" evidence="4">
    <location>
        <begin position="1"/>
        <end position="24"/>
    </location>
</feature>
<dbReference type="Gene3D" id="1.20.5.340">
    <property type="match status" value="1"/>
</dbReference>
<dbReference type="GO" id="GO:0005576">
    <property type="term" value="C:extracellular region"/>
    <property type="evidence" value="ECO:0007669"/>
    <property type="project" value="UniProtKB-SubCell"/>
</dbReference>
<feature type="chain" id="PRO_5042244978" description="C1q domain-containing protein" evidence="4">
    <location>
        <begin position="25"/>
        <end position="361"/>
    </location>
</feature>
<feature type="domain" description="C1q" evidence="5">
    <location>
        <begin position="227"/>
        <end position="361"/>
    </location>
</feature>
<evidence type="ECO:0000256" key="1">
    <source>
        <dbReference type="ARBA" id="ARBA00004613"/>
    </source>
</evidence>
<reference evidence="6" key="1">
    <citation type="journal article" date="2021" name="Genome Biol. Evol.">
        <title>A High-Quality Reference Genome for a Parasitic Bivalve with Doubly Uniparental Inheritance (Bivalvia: Unionida).</title>
        <authorList>
            <person name="Smith C.H."/>
        </authorList>
    </citation>
    <scope>NUCLEOTIDE SEQUENCE</scope>
    <source>
        <strain evidence="6">CHS0354</strain>
    </source>
</reference>
<dbReference type="InterPro" id="IPR050822">
    <property type="entry name" value="Cerebellin_Synaptic_Org"/>
</dbReference>
<evidence type="ECO:0000313" key="7">
    <source>
        <dbReference type="Proteomes" id="UP001195483"/>
    </source>
</evidence>
<reference evidence="6" key="2">
    <citation type="journal article" date="2021" name="Genome Biol. Evol.">
        <title>Developing a high-quality reference genome for a parasitic bivalve with doubly uniparental inheritance (Bivalvia: Unionida).</title>
        <authorList>
            <person name="Smith C.H."/>
        </authorList>
    </citation>
    <scope>NUCLEOTIDE SEQUENCE</scope>
    <source>
        <strain evidence="6">CHS0354</strain>
        <tissue evidence="6">Mantle</tissue>
    </source>
</reference>
<dbReference type="Pfam" id="PF00386">
    <property type="entry name" value="C1q"/>
    <property type="match status" value="1"/>
</dbReference>
<comment type="caution">
    <text evidence="6">The sequence shown here is derived from an EMBL/GenBank/DDBJ whole genome shotgun (WGS) entry which is preliminary data.</text>
</comment>
<keyword evidence="2" id="KW-0964">Secreted</keyword>
<keyword evidence="7" id="KW-1185">Reference proteome</keyword>
<dbReference type="Proteomes" id="UP001195483">
    <property type="component" value="Unassembled WGS sequence"/>
</dbReference>
<dbReference type="SUPFAM" id="SSF49842">
    <property type="entry name" value="TNF-like"/>
    <property type="match status" value="1"/>
</dbReference>
<dbReference type="PANTHER" id="PTHR22923:SF116">
    <property type="entry name" value="C1Q DOMAIN-CONTAINING PROTEIN"/>
    <property type="match status" value="1"/>
</dbReference>
<reference evidence="6" key="3">
    <citation type="submission" date="2023-05" db="EMBL/GenBank/DDBJ databases">
        <authorList>
            <person name="Smith C.H."/>
        </authorList>
    </citation>
    <scope>NUCLEOTIDE SEQUENCE</scope>
    <source>
        <strain evidence="6">CHS0354</strain>
        <tissue evidence="6">Mantle</tissue>
    </source>
</reference>
<organism evidence="6 7">
    <name type="scientific">Potamilus streckersoni</name>
    <dbReference type="NCBI Taxonomy" id="2493646"/>
    <lineage>
        <taxon>Eukaryota</taxon>
        <taxon>Metazoa</taxon>
        <taxon>Spiralia</taxon>
        <taxon>Lophotrochozoa</taxon>
        <taxon>Mollusca</taxon>
        <taxon>Bivalvia</taxon>
        <taxon>Autobranchia</taxon>
        <taxon>Heteroconchia</taxon>
        <taxon>Palaeoheterodonta</taxon>
        <taxon>Unionida</taxon>
        <taxon>Unionoidea</taxon>
        <taxon>Unionidae</taxon>
        <taxon>Ambleminae</taxon>
        <taxon>Lampsilini</taxon>
        <taxon>Potamilus</taxon>
    </lineage>
</organism>
<evidence type="ECO:0000256" key="2">
    <source>
        <dbReference type="ARBA" id="ARBA00022525"/>
    </source>
</evidence>
<evidence type="ECO:0000256" key="4">
    <source>
        <dbReference type="SAM" id="SignalP"/>
    </source>
</evidence>
<dbReference type="InterPro" id="IPR001073">
    <property type="entry name" value="C1q_dom"/>
</dbReference>
<proteinExistence type="predicted"/>
<evidence type="ECO:0000256" key="3">
    <source>
        <dbReference type="ARBA" id="ARBA00022729"/>
    </source>
</evidence>
<protein>
    <recommendedName>
        <fullName evidence="5">C1q domain-containing protein</fullName>
    </recommendedName>
</protein>
<accession>A0AAE0W4J0</accession>
<name>A0AAE0W4J0_9BIVA</name>
<gene>
    <name evidence="6" type="ORF">CHS0354_020486</name>
</gene>
<evidence type="ECO:0000313" key="6">
    <source>
        <dbReference type="EMBL" id="KAK3600809.1"/>
    </source>
</evidence>
<dbReference type="Gene3D" id="2.60.120.40">
    <property type="match status" value="1"/>
</dbReference>
<sequence length="361" mass="40352">MACFSNVSGFILILLSYNCDVSSGNNYDKQLSKMEEELLNMMEIILNLRRDLNKERTERKENSEVLNRKISQCTCEIQDMNRLQNYIDNVTVRSDVSECVDNKKIKNLEKGLAKEKVLRIMTGNKVSSLEKELEKFRNLVENKLNEQSDHLKVQKAKVTSFENDISQANVNVGSLQTDINNMASVIGSIRSDIHSTKGDTGERLRNVEAKIKTVEGNVENINTALKTDAPKIAFHARVSSNLSQFSPGQTIIFDDVYINLGNGYLRNRGVFRVPIEGIYIILVTVSTDARSAPDYEVVRNGTPISRASIAANTDIFIGSSCNAILSLNVGDEIWAKTGYYRSTDKIRGLLFSTFSVGLISN</sequence>